<evidence type="ECO:0000313" key="5">
    <source>
        <dbReference type="EMBL" id="MBB3984712.1"/>
    </source>
</evidence>
<gene>
    <name evidence="5" type="ORF">GGQ68_001028</name>
</gene>
<proteinExistence type="predicted"/>
<reference evidence="5 6" key="1">
    <citation type="submission" date="2020-08" db="EMBL/GenBank/DDBJ databases">
        <title>Genomic Encyclopedia of Type Strains, Phase IV (KMG-IV): sequencing the most valuable type-strain genomes for metagenomic binning, comparative biology and taxonomic classification.</title>
        <authorList>
            <person name="Goeker M."/>
        </authorList>
    </citation>
    <scope>NUCLEOTIDE SEQUENCE [LARGE SCALE GENOMIC DNA]</scope>
    <source>
        <strain evidence="5 6">DSM 102235</strain>
    </source>
</reference>
<evidence type="ECO:0000256" key="1">
    <source>
        <dbReference type="ARBA" id="ARBA00022448"/>
    </source>
</evidence>
<dbReference type="GO" id="GO:0005524">
    <property type="term" value="F:ATP binding"/>
    <property type="evidence" value="ECO:0007669"/>
    <property type="project" value="UniProtKB-KW"/>
</dbReference>
<feature type="domain" description="ABC transporter" evidence="4">
    <location>
        <begin position="1"/>
        <end position="200"/>
    </location>
</feature>
<keyword evidence="3 5" id="KW-0067">ATP-binding</keyword>
<dbReference type="GO" id="GO:0022857">
    <property type="term" value="F:transmembrane transporter activity"/>
    <property type="evidence" value="ECO:0007669"/>
    <property type="project" value="TreeGrafter"/>
</dbReference>
<keyword evidence="2" id="KW-0547">Nucleotide-binding</keyword>
<dbReference type="AlphaFoldDB" id="A0A7W6DKZ7"/>
<dbReference type="SUPFAM" id="SSF52540">
    <property type="entry name" value="P-loop containing nucleoside triphosphate hydrolases"/>
    <property type="match status" value="1"/>
</dbReference>
<dbReference type="InterPro" id="IPR003439">
    <property type="entry name" value="ABC_transporter-like_ATP-bd"/>
</dbReference>
<dbReference type="InterPro" id="IPR017871">
    <property type="entry name" value="ABC_transporter-like_CS"/>
</dbReference>
<comment type="caution">
    <text evidence="5">The sequence shown here is derived from an EMBL/GenBank/DDBJ whole genome shotgun (WGS) entry which is preliminary data.</text>
</comment>
<dbReference type="Gene3D" id="3.40.50.300">
    <property type="entry name" value="P-loop containing nucleotide triphosphate hydrolases"/>
    <property type="match status" value="1"/>
</dbReference>
<dbReference type="CDD" id="cd03255">
    <property type="entry name" value="ABC_MJ0796_LolCDE_FtsE"/>
    <property type="match status" value="1"/>
</dbReference>
<dbReference type="GO" id="GO:0005886">
    <property type="term" value="C:plasma membrane"/>
    <property type="evidence" value="ECO:0007669"/>
    <property type="project" value="TreeGrafter"/>
</dbReference>
<keyword evidence="6" id="KW-1185">Reference proteome</keyword>
<dbReference type="PROSITE" id="PS00211">
    <property type="entry name" value="ABC_TRANSPORTER_1"/>
    <property type="match status" value="1"/>
</dbReference>
<dbReference type="Proteomes" id="UP000541426">
    <property type="component" value="Unassembled WGS sequence"/>
</dbReference>
<evidence type="ECO:0000313" key="6">
    <source>
        <dbReference type="Proteomes" id="UP000541426"/>
    </source>
</evidence>
<dbReference type="RefSeq" id="WP_183963556.1">
    <property type="nucleotide sequence ID" value="NZ_BAABBZ010000014.1"/>
</dbReference>
<dbReference type="EMBL" id="JACIEJ010000002">
    <property type="protein sequence ID" value="MBB3984712.1"/>
    <property type="molecule type" value="Genomic_DNA"/>
</dbReference>
<evidence type="ECO:0000259" key="4">
    <source>
        <dbReference type="PROSITE" id="PS50893"/>
    </source>
</evidence>
<dbReference type="InterPro" id="IPR027417">
    <property type="entry name" value="P-loop_NTPase"/>
</dbReference>
<dbReference type="Pfam" id="PF00005">
    <property type="entry name" value="ABC_tran"/>
    <property type="match status" value="1"/>
</dbReference>
<evidence type="ECO:0000256" key="3">
    <source>
        <dbReference type="ARBA" id="ARBA00022840"/>
    </source>
</evidence>
<protein>
    <submittedName>
        <fullName evidence="5">Putative ABC transport system ATP-binding protein</fullName>
    </submittedName>
</protein>
<dbReference type="InterPro" id="IPR015854">
    <property type="entry name" value="ABC_transpr_LolD-like"/>
</dbReference>
<dbReference type="PANTHER" id="PTHR24220">
    <property type="entry name" value="IMPORT ATP-BINDING PROTEIN"/>
    <property type="match status" value="1"/>
</dbReference>
<dbReference type="SMART" id="SM00382">
    <property type="entry name" value="AAA"/>
    <property type="match status" value="1"/>
</dbReference>
<evidence type="ECO:0000256" key="2">
    <source>
        <dbReference type="ARBA" id="ARBA00022741"/>
    </source>
</evidence>
<dbReference type="InterPro" id="IPR017911">
    <property type="entry name" value="MacB-like_ATP-bd"/>
</dbReference>
<accession>A0A7W6DKZ7</accession>
<dbReference type="InterPro" id="IPR003593">
    <property type="entry name" value="AAA+_ATPase"/>
</dbReference>
<keyword evidence="1" id="KW-0813">Transport</keyword>
<sequence length="200" mass="21549">MKDVSLTCEPGTLTILRGPSGSGKSSLFSVLAGIALPDLGDVQMCGRKLSRMSEREKTAMRRGDLALIFQAYNLLPSLSAFENVIYPLRRAGVKDAGARALAALKHLEVEHRADLRPGLLSGGEQQRVAVARALALKPKVLLGDEPTGALDSDNTVHVMRTLRHMAVNDGTTVFIISHDPSVTAYADQVLELREGRLTHA</sequence>
<dbReference type="PROSITE" id="PS50893">
    <property type="entry name" value="ABC_TRANSPORTER_2"/>
    <property type="match status" value="1"/>
</dbReference>
<organism evidence="5 6">
    <name type="scientific">Sagittula marina</name>
    <dbReference type="NCBI Taxonomy" id="943940"/>
    <lineage>
        <taxon>Bacteria</taxon>
        <taxon>Pseudomonadati</taxon>
        <taxon>Pseudomonadota</taxon>
        <taxon>Alphaproteobacteria</taxon>
        <taxon>Rhodobacterales</taxon>
        <taxon>Roseobacteraceae</taxon>
        <taxon>Sagittula</taxon>
    </lineage>
</organism>
<dbReference type="GO" id="GO:0016887">
    <property type="term" value="F:ATP hydrolysis activity"/>
    <property type="evidence" value="ECO:0007669"/>
    <property type="project" value="InterPro"/>
</dbReference>
<name>A0A7W6DKZ7_9RHOB</name>